<protein>
    <submittedName>
        <fullName evidence="2">Uncharacterized protein DUF4333</fullName>
    </submittedName>
</protein>
<dbReference type="InterPro" id="IPR025637">
    <property type="entry name" value="DUF4333"/>
</dbReference>
<reference evidence="2 3" key="1">
    <citation type="submission" date="2018-11" db="EMBL/GenBank/DDBJ databases">
        <title>Sequencing the genomes of 1000 actinobacteria strains.</title>
        <authorList>
            <person name="Klenk H.-P."/>
        </authorList>
    </citation>
    <scope>NUCLEOTIDE SEQUENCE [LARGE SCALE GENOMIC DNA]</scope>
    <source>
        <strain evidence="2 3">DSM 11294</strain>
    </source>
</reference>
<keyword evidence="3" id="KW-1185">Reference proteome</keyword>
<feature type="domain" description="DUF4333" evidence="1">
    <location>
        <begin position="48"/>
        <end position="121"/>
    </location>
</feature>
<evidence type="ECO:0000259" key="1">
    <source>
        <dbReference type="Pfam" id="PF14230"/>
    </source>
</evidence>
<accession>A0A3N2BDD9</accession>
<dbReference type="Proteomes" id="UP000280668">
    <property type="component" value="Unassembled WGS sequence"/>
</dbReference>
<evidence type="ECO:0000313" key="3">
    <source>
        <dbReference type="Proteomes" id="UP000280668"/>
    </source>
</evidence>
<proteinExistence type="predicted"/>
<name>A0A3N2BDD9_9MICO</name>
<sequence>MFRIGSILACRLDHIFFGNVDLEHALRHHEFMHQTISKIMKAAVVPVAAGLLLAGCGGAVVEQGEVEAQVADQLEQMVGQRPNVDCPGDLEAEVGATMDCVLSEDGHPDEYLVSLTVTSVEDGVASWDFQVADEPM</sequence>
<comment type="caution">
    <text evidence="2">The sequence shown here is derived from an EMBL/GenBank/DDBJ whole genome shotgun (WGS) entry which is preliminary data.</text>
</comment>
<dbReference type="EMBL" id="RKHK01000001">
    <property type="protein sequence ID" value="ROR73252.1"/>
    <property type="molecule type" value="Genomic_DNA"/>
</dbReference>
<dbReference type="AlphaFoldDB" id="A0A3N2BDD9"/>
<dbReference type="Pfam" id="PF14230">
    <property type="entry name" value="DUF4333"/>
    <property type="match status" value="1"/>
</dbReference>
<evidence type="ECO:0000313" key="2">
    <source>
        <dbReference type="EMBL" id="ROR73252.1"/>
    </source>
</evidence>
<gene>
    <name evidence="2" type="ORF">EDD31_1625</name>
</gene>
<organism evidence="2 3">
    <name type="scientific">Bogoriella caseilytica</name>
    <dbReference type="NCBI Taxonomy" id="56055"/>
    <lineage>
        <taxon>Bacteria</taxon>
        <taxon>Bacillati</taxon>
        <taxon>Actinomycetota</taxon>
        <taxon>Actinomycetes</taxon>
        <taxon>Micrococcales</taxon>
        <taxon>Bogoriellaceae</taxon>
        <taxon>Bogoriella</taxon>
    </lineage>
</organism>